<dbReference type="ExpressionAtlas" id="A0A1D6H4E3">
    <property type="expression patterns" value="baseline"/>
</dbReference>
<evidence type="ECO:0000313" key="1">
    <source>
        <dbReference type="EMBL" id="AQK69691.1"/>
    </source>
</evidence>
<dbReference type="AlphaFoldDB" id="A0A1D6H4E3"/>
<accession>A0A1D6H4E3</accession>
<reference evidence="1" key="1">
    <citation type="submission" date="2015-12" db="EMBL/GenBank/DDBJ databases">
        <title>Update maize B73 reference genome by single molecule sequencing technologies.</title>
        <authorList>
            <consortium name="Maize Genome Sequencing Project"/>
            <person name="Ware D."/>
        </authorList>
    </citation>
    <scope>NUCLEOTIDE SEQUENCE</scope>
    <source>
        <tissue evidence="1">Seedling</tissue>
    </source>
</reference>
<keyword evidence="1" id="KW-0687">Ribonucleoprotein</keyword>
<sequence length="78" mass="8466">MASRKRTLPRVVPSSPHLLLSPFRICAAIAGVAGAGRPRNPATGGRRVDAGAHKVSLLEQRTTTKALWQHLVLALHYY</sequence>
<organism evidence="1">
    <name type="scientific">Zea mays</name>
    <name type="common">Maize</name>
    <dbReference type="NCBI Taxonomy" id="4577"/>
    <lineage>
        <taxon>Eukaryota</taxon>
        <taxon>Viridiplantae</taxon>
        <taxon>Streptophyta</taxon>
        <taxon>Embryophyta</taxon>
        <taxon>Tracheophyta</taxon>
        <taxon>Spermatophyta</taxon>
        <taxon>Magnoliopsida</taxon>
        <taxon>Liliopsida</taxon>
        <taxon>Poales</taxon>
        <taxon>Poaceae</taxon>
        <taxon>PACMAD clade</taxon>
        <taxon>Panicoideae</taxon>
        <taxon>Andropogonodae</taxon>
        <taxon>Andropogoneae</taxon>
        <taxon>Tripsacinae</taxon>
        <taxon>Zea</taxon>
    </lineage>
</organism>
<keyword evidence="1" id="KW-0689">Ribosomal protein</keyword>
<name>A0A1D6H4E3_MAIZE</name>
<protein>
    <submittedName>
        <fullName evidence="1">40S ribosomal protein S4-3</fullName>
    </submittedName>
</protein>
<proteinExistence type="predicted"/>
<dbReference type="GO" id="GO:0005840">
    <property type="term" value="C:ribosome"/>
    <property type="evidence" value="ECO:0007669"/>
    <property type="project" value="UniProtKB-KW"/>
</dbReference>
<gene>
    <name evidence="1" type="ORF">ZEAMMB73_Zm00001d015857</name>
</gene>
<dbReference type="EMBL" id="CM000781">
    <property type="protein sequence ID" value="AQK69691.1"/>
    <property type="molecule type" value="Genomic_DNA"/>
</dbReference>